<evidence type="ECO:0000313" key="4">
    <source>
        <dbReference type="EMBL" id="QHT32520.1"/>
    </source>
</evidence>
<dbReference type="GO" id="GO:0005634">
    <property type="term" value="C:nucleus"/>
    <property type="evidence" value="ECO:0007669"/>
    <property type="project" value="TreeGrafter"/>
</dbReference>
<dbReference type="PANTHER" id="PTHR11669">
    <property type="entry name" value="REPLICATION FACTOR C / DNA POLYMERASE III GAMMA-TAU SUBUNIT"/>
    <property type="match status" value="1"/>
</dbReference>
<reference evidence="4" key="1">
    <citation type="journal article" date="2020" name="Nature">
        <title>Giant virus diversity and host interactions through global metagenomics.</title>
        <authorList>
            <person name="Schulz F."/>
            <person name="Roux S."/>
            <person name="Paez-Espino D."/>
            <person name="Jungbluth S."/>
            <person name="Walsh D.A."/>
            <person name="Denef V.J."/>
            <person name="McMahon K.D."/>
            <person name="Konstantinidis K.T."/>
            <person name="Eloe-Fadrosh E.A."/>
            <person name="Kyrpides N.C."/>
            <person name="Woyke T."/>
        </authorList>
    </citation>
    <scope>NUCLEOTIDE SEQUENCE</scope>
    <source>
        <strain evidence="4">GVMAG-M-3300009161-30</strain>
    </source>
</reference>
<dbReference type="PANTHER" id="PTHR11669:SF20">
    <property type="entry name" value="REPLICATION FACTOR C SUBUNIT 4"/>
    <property type="match status" value="1"/>
</dbReference>
<accession>A0A6C0EWA0</accession>
<dbReference type="GO" id="GO:0003689">
    <property type="term" value="F:DNA clamp loader activity"/>
    <property type="evidence" value="ECO:0007669"/>
    <property type="project" value="TreeGrafter"/>
</dbReference>
<dbReference type="GO" id="GO:0005524">
    <property type="term" value="F:ATP binding"/>
    <property type="evidence" value="ECO:0007669"/>
    <property type="project" value="UniProtKB-KW"/>
</dbReference>
<dbReference type="Gene3D" id="3.40.50.300">
    <property type="entry name" value="P-loop containing nucleotide triphosphate hydrolases"/>
    <property type="match status" value="1"/>
</dbReference>
<keyword evidence="3" id="KW-0067">ATP-binding</keyword>
<dbReference type="GO" id="GO:0006261">
    <property type="term" value="P:DNA-templated DNA replication"/>
    <property type="evidence" value="ECO:0007669"/>
    <property type="project" value="TreeGrafter"/>
</dbReference>
<keyword evidence="2" id="KW-0547">Nucleotide-binding</keyword>
<sequence>MSLTIHESIMEKLNYFYKIHKIPNIIFHGQSGSGKKSIVHKFINVIYNGDKEKIKTFVMHVNCAHGKGIKFIRDELKFFAKTHINSNGGDVFKSIVLSNADKLTIDAQSALRRCIELFSHTTRFFIIVEDKYKLLKPILSRFCEIYVPEPVVNGQSINLYRYNLAETFKLKDVKQLRIEWLKKNLLKTMAPLIGDSVDVVVTDNLADTDNKVATGAGGGALDESLLLFSTKLYEKGYSGMDLIQLLENHNLFTNLTDKKRYELLFAFNKVRKEFRNETLLIMFILNFLYLSLETSLENISFM</sequence>
<dbReference type="EMBL" id="MN738944">
    <property type="protein sequence ID" value="QHT32520.1"/>
    <property type="molecule type" value="Genomic_DNA"/>
</dbReference>
<dbReference type="InterPro" id="IPR050238">
    <property type="entry name" value="DNA_Rep/Repair_Clamp_Loader"/>
</dbReference>
<evidence type="ECO:0000256" key="3">
    <source>
        <dbReference type="ARBA" id="ARBA00022840"/>
    </source>
</evidence>
<dbReference type="SUPFAM" id="SSF52540">
    <property type="entry name" value="P-loop containing nucleoside triphosphate hydrolases"/>
    <property type="match status" value="1"/>
</dbReference>
<organism evidence="4">
    <name type="scientific">viral metagenome</name>
    <dbReference type="NCBI Taxonomy" id="1070528"/>
    <lineage>
        <taxon>unclassified sequences</taxon>
        <taxon>metagenomes</taxon>
        <taxon>organismal metagenomes</taxon>
    </lineage>
</organism>
<dbReference type="GO" id="GO:0005663">
    <property type="term" value="C:DNA replication factor C complex"/>
    <property type="evidence" value="ECO:0007669"/>
    <property type="project" value="TreeGrafter"/>
</dbReference>
<protein>
    <submittedName>
        <fullName evidence="4">Uncharacterized protein</fullName>
    </submittedName>
</protein>
<proteinExistence type="predicted"/>
<keyword evidence="1" id="KW-0235">DNA replication</keyword>
<dbReference type="AlphaFoldDB" id="A0A6C0EWA0"/>
<name>A0A6C0EWA0_9ZZZZ</name>
<evidence type="ECO:0000256" key="1">
    <source>
        <dbReference type="ARBA" id="ARBA00022705"/>
    </source>
</evidence>
<dbReference type="InterPro" id="IPR027417">
    <property type="entry name" value="P-loop_NTPase"/>
</dbReference>
<dbReference type="GO" id="GO:0006281">
    <property type="term" value="P:DNA repair"/>
    <property type="evidence" value="ECO:0007669"/>
    <property type="project" value="TreeGrafter"/>
</dbReference>
<evidence type="ECO:0000256" key="2">
    <source>
        <dbReference type="ARBA" id="ARBA00022741"/>
    </source>
</evidence>